<evidence type="ECO:0000313" key="2">
    <source>
        <dbReference type="EnsemblPlants" id="EMT18177"/>
    </source>
</evidence>
<reference evidence="2" key="1">
    <citation type="submission" date="2015-06" db="UniProtKB">
        <authorList>
            <consortium name="EnsemblPlants"/>
        </authorList>
    </citation>
    <scope>IDENTIFICATION</scope>
</reference>
<dbReference type="InterPro" id="IPR039307">
    <property type="entry name" value="LORELEI-like"/>
</dbReference>
<dbReference type="PANTHER" id="PTHR31533:SF27">
    <property type="entry name" value="PROLAMIN-LIKE DOMAIN-CONTAINING PROTEIN"/>
    <property type="match status" value="1"/>
</dbReference>
<dbReference type="Pfam" id="PF26578">
    <property type="entry name" value="LLG1"/>
    <property type="match status" value="1"/>
</dbReference>
<organism evidence="2">
    <name type="scientific">Aegilops tauschii</name>
    <name type="common">Tausch's goatgrass</name>
    <name type="synonym">Aegilops squarrosa</name>
    <dbReference type="NCBI Taxonomy" id="37682"/>
    <lineage>
        <taxon>Eukaryota</taxon>
        <taxon>Viridiplantae</taxon>
        <taxon>Streptophyta</taxon>
        <taxon>Embryophyta</taxon>
        <taxon>Tracheophyta</taxon>
        <taxon>Spermatophyta</taxon>
        <taxon>Magnoliopsida</taxon>
        <taxon>Liliopsida</taxon>
        <taxon>Poales</taxon>
        <taxon>Poaceae</taxon>
        <taxon>BOP clade</taxon>
        <taxon>Pooideae</taxon>
        <taxon>Triticodae</taxon>
        <taxon>Triticeae</taxon>
        <taxon>Triticinae</taxon>
        <taxon>Aegilops</taxon>
    </lineage>
</organism>
<accession>R7W873</accession>
<sequence>MALVGQFLSLFLAAVLAWFASASASASAPRFMSGPSSLRAPVLLAAYWNTVFQASTGSTGRSLLQIDCPVDFEYQNYTIIISRCKGPHYPPTECCDAFRDFACPFAVYINNKGTNCADTMISGINFFRKYP</sequence>
<name>R7W873_AEGTA</name>
<proteinExistence type="predicted"/>
<feature type="domain" description="GPI-anchored protein LLG1-like" evidence="1">
    <location>
        <begin position="70"/>
        <end position="131"/>
    </location>
</feature>
<dbReference type="InterPro" id="IPR058888">
    <property type="entry name" value="LLG1-like"/>
</dbReference>
<protein>
    <recommendedName>
        <fullName evidence="1">GPI-anchored protein LLG1-like domain-containing protein</fullName>
    </recommendedName>
</protein>
<dbReference type="EnsemblPlants" id="EMT18177">
    <property type="protein sequence ID" value="EMT18177"/>
    <property type="gene ID" value="F775_24082"/>
</dbReference>
<dbReference type="PANTHER" id="PTHR31533">
    <property type="entry name" value="GPI-ANCHORED PROTEIN LLG1-RELATED-RELATED"/>
    <property type="match status" value="1"/>
</dbReference>
<dbReference type="AlphaFoldDB" id="R7W873"/>
<evidence type="ECO:0000259" key="1">
    <source>
        <dbReference type="Pfam" id="PF26578"/>
    </source>
</evidence>